<feature type="domain" description="Retroviral polymerase SH3-like" evidence="1">
    <location>
        <begin position="8"/>
        <end position="69"/>
    </location>
</feature>
<evidence type="ECO:0000259" key="1">
    <source>
        <dbReference type="Pfam" id="PF25597"/>
    </source>
</evidence>
<dbReference type="Pfam" id="PF25597">
    <property type="entry name" value="SH3_retrovirus"/>
    <property type="match status" value="1"/>
</dbReference>
<accession>A0AAV3RS14</accession>
<comment type="caution">
    <text evidence="2">The sequence shown here is derived from an EMBL/GenBank/DDBJ whole genome shotgun (WGS) entry which is preliminary data.</text>
</comment>
<organism evidence="2 3">
    <name type="scientific">Lithospermum erythrorhizon</name>
    <name type="common">Purple gromwell</name>
    <name type="synonym">Lithospermum officinale var. erythrorhizon</name>
    <dbReference type="NCBI Taxonomy" id="34254"/>
    <lineage>
        <taxon>Eukaryota</taxon>
        <taxon>Viridiplantae</taxon>
        <taxon>Streptophyta</taxon>
        <taxon>Embryophyta</taxon>
        <taxon>Tracheophyta</taxon>
        <taxon>Spermatophyta</taxon>
        <taxon>Magnoliopsida</taxon>
        <taxon>eudicotyledons</taxon>
        <taxon>Gunneridae</taxon>
        <taxon>Pentapetalae</taxon>
        <taxon>asterids</taxon>
        <taxon>lamiids</taxon>
        <taxon>Boraginales</taxon>
        <taxon>Boraginaceae</taxon>
        <taxon>Boraginoideae</taxon>
        <taxon>Lithospermeae</taxon>
        <taxon>Lithospermum</taxon>
    </lineage>
</organism>
<evidence type="ECO:0000313" key="3">
    <source>
        <dbReference type="Proteomes" id="UP001454036"/>
    </source>
</evidence>
<dbReference type="InterPro" id="IPR057670">
    <property type="entry name" value="SH3_retrovirus"/>
</dbReference>
<sequence length="232" mass="26458">MHLKVFGCLCFYSNTQPHKGKFDPKAFSGIFLGYPPGQKAYKIYDLNTQKVITSRDVNFHEHLFSHSPKFSKSYVVPKQSIPNNLEDYFPALPTSFNPVDQLDDVGLQEVVPAVPQDNLITKHTTPISPISQADNTTFTPLRHFTRPRQAPIWLSDYHVNVVGTFNTSPIFSNTHMSFLANLEKVQEPHSFKQARLSEEWVKVMASKIQVLEDNRNWTVVDLPEGVRPIGYK</sequence>
<dbReference type="AlphaFoldDB" id="A0AAV3RS14"/>
<keyword evidence="3" id="KW-1185">Reference proteome</keyword>
<gene>
    <name evidence="2" type="ORF">LIER_31056</name>
</gene>
<dbReference type="Proteomes" id="UP001454036">
    <property type="component" value="Unassembled WGS sequence"/>
</dbReference>
<evidence type="ECO:0000313" key="2">
    <source>
        <dbReference type="EMBL" id="GAA0183685.1"/>
    </source>
</evidence>
<dbReference type="EMBL" id="BAABME010011388">
    <property type="protein sequence ID" value="GAA0183685.1"/>
    <property type="molecule type" value="Genomic_DNA"/>
</dbReference>
<protein>
    <recommendedName>
        <fullName evidence="1">Retroviral polymerase SH3-like domain-containing protein</fullName>
    </recommendedName>
</protein>
<name>A0AAV3RS14_LITER</name>
<reference evidence="2 3" key="1">
    <citation type="submission" date="2024-01" db="EMBL/GenBank/DDBJ databases">
        <title>The complete chloroplast genome sequence of Lithospermum erythrorhizon: insights into the phylogenetic relationship among Boraginaceae species and the maternal lineages of purple gromwells.</title>
        <authorList>
            <person name="Okada T."/>
            <person name="Watanabe K."/>
        </authorList>
    </citation>
    <scope>NUCLEOTIDE SEQUENCE [LARGE SCALE GENOMIC DNA]</scope>
</reference>
<proteinExistence type="predicted"/>